<dbReference type="RefSeq" id="WP_122224911.1">
    <property type="nucleotide sequence ID" value="NZ_CAAAIC010000002.1"/>
</dbReference>
<dbReference type="Gene3D" id="3.40.50.1820">
    <property type="entry name" value="alpha/beta hydrolase"/>
    <property type="match status" value="1"/>
</dbReference>
<dbReference type="OrthoDB" id="9767934at2"/>
<dbReference type="InterPro" id="IPR029058">
    <property type="entry name" value="AB_hydrolase_fold"/>
</dbReference>
<protein>
    <submittedName>
        <fullName evidence="1">PHA synthase</fullName>
    </submittedName>
</protein>
<dbReference type="Proteomes" id="UP000055035">
    <property type="component" value="Unassembled WGS sequence"/>
</dbReference>
<organism evidence="1 2">
    <name type="scientific">Legionella jordanis</name>
    <dbReference type="NCBI Taxonomy" id="456"/>
    <lineage>
        <taxon>Bacteria</taxon>
        <taxon>Pseudomonadati</taxon>
        <taxon>Pseudomonadota</taxon>
        <taxon>Gammaproteobacteria</taxon>
        <taxon>Legionellales</taxon>
        <taxon>Legionellaceae</taxon>
        <taxon>Legionella</taxon>
    </lineage>
</organism>
<dbReference type="PANTHER" id="PTHR36837">
    <property type="entry name" value="POLY(3-HYDROXYALKANOATE) POLYMERASE SUBUNIT PHAC"/>
    <property type="match status" value="1"/>
</dbReference>
<dbReference type="SUPFAM" id="SSF53474">
    <property type="entry name" value="alpha/beta-Hydrolases"/>
    <property type="match status" value="1"/>
</dbReference>
<sequence>MQWMDLTRRNIGKWIGQFGLDPQETPYQIIADLPGARIRKYHSRVSDAGLNLLIIPAPFKRPYIWDLIPRVSVVQQLLSIGLKLYLLEWTIPTEREENYGLLEYVHYLPLEAMEVIEADSGRTEPRILAGHSLGGTFAAIFATLFPELVSELILVDSPLVFGKHGGPIAKAAAAIPDLEMIRPLTSPSVSGSFINWLSLNASPEVFQMQRVMDWVASCLDPLALEIHSKVGRWTYDELPLPWPLFKETVEQLFRQDRFLKGTLKIGKGQTGISHLHTATLAIVNPPGLIVPPDSTIQGLHVAHNASAEILTYMSDNGPMFQHLGPLVSPIAHQQLWPKILNWIKKRHPESYRNLYD</sequence>
<proteinExistence type="predicted"/>
<gene>
    <name evidence="1" type="primary">phbC_1</name>
    <name evidence="1" type="ORF">Ljor_0935</name>
</gene>
<dbReference type="PATRIC" id="fig|456.5.peg.993"/>
<dbReference type="AlphaFoldDB" id="A0A0W0V923"/>
<dbReference type="STRING" id="456.Ljor_0935"/>
<comment type="caution">
    <text evidence="1">The sequence shown here is derived from an EMBL/GenBank/DDBJ whole genome shotgun (WGS) entry which is preliminary data.</text>
</comment>
<accession>A0A0W0V923</accession>
<evidence type="ECO:0000313" key="1">
    <source>
        <dbReference type="EMBL" id="KTD16629.1"/>
    </source>
</evidence>
<reference evidence="1 2" key="1">
    <citation type="submission" date="2015-11" db="EMBL/GenBank/DDBJ databases">
        <title>Genomic analysis of 38 Legionella species identifies large and diverse effector repertoires.</title>
        <authorList>
            <person name="Burstein D."/>
            <person name="Amaro F."/>
            <person name="Zusman T."/>
            <person name="Lifshitz Z."/>
            <person name="Cohen O."/>
            <person name="Gilbert J.A."/>
            <person name="Pupko T."/>
            <person name="Shuman H.A."/>
            <person name="Segal G."/>
        </authorList>
    </citation>
    <scope>NUCLEOTIDE SEQUENCE [LARGE SCALE GENOMIC DNA]</scope>
    <source>
        <strain evidence="1 2">BL-540</strain>
    </source>
</reference>
<dbReference type="PANTHER" id="PTHR36837:SF2">
    <property type="entry name" value="POLY(3-HYDROXYALKANOATE) POLYMERASE SUBUNIT PHAC"/>
    <property type="match status" value="1"/>
</dbReference>
<evidence type="ECO:0000313" key="2">
    <source>
        <dbReference type="Proteomes" id="UP000055035"/>
    </source>
</evidence>
<dbReference type="EMBL" id="LNYJ01000011">
    <property type="protein sequence ID" value="KTD16629.1"/>
    <property type="molecule type" value="Genomic_DNA"/>
</dbReference>
<dbReference type="InterPro" id="IPR051321">
    <property type="entry name" value="PHA/PHB_synthase"/>
</dbReference>
<name>A0A0W0V923_9GAMM</name>
<keyword evidence="2" id="KW-1185">Reference proteome</keyword>